<reference evidence="2 3" key="1">
    <citation type="journal article" date="2018" name="PLoS ONE">
        <title>The draft genome of Kipferlia bialata reveals reductive genome evolution in fornicate parasites.</title>
        <authorList>
            <person name="Tanifuji G."/>
            <person name="Takabayashi S."/>
            <person name="Kume K."/>
            <person name="Takagi M."/>
            <person name="Nakayama T."/>
            <person name="Kamikawa R."/>
            <person name="Inagaki Y."/>
            <person name="Hashimoto T."/>
        </authorList>
    </citation>
    <scope>NUCLEOTIDE SEQUENCE [LARGE SCALE GENOMIC DNA]</scope>
    <source>
        <strain evidence="2">NY0173</strain>
    </source>
</reference>
<feature type="compositionally biased region" description="Acidic residues" evidence="1">
    <location>
        <begin position="723"/>
        <end position="733"/>
    </location>
</feature>
<accession>A0A9K3GFV9</accession>
<comment type="caution">
    <text evidence="2">The sequence shown here is derived from an EMBL/GenBank/DDBJ whole genome shotgun (WGS) entry which is preliminary data.</text>
</comment>
<feature type="region of interest" description="Disordered" evidence="1">
    <location>
        <begin position="476"/>
        <end position="543"/>
    </location>
</feature>
<keyword evidence="3" id="KW-1185">Reference proteome</keyword>
<dbReference type="InterPro" id="IPR016024">
    <property type="entry name" value="ARM-type_fold"/>
</dbReference>
<proteinExistence type="predicted"/>
<dbReference type="Proteomes" id="UP000265618">
    <property type="component" value="Unassembled WGS sequence"/>
</dbReference>
<gene>
    <name evidence="2" type="ORF">KIPB_003613</name>
</gene>
<dbReference type="AlphaFoldDB" id="A0A9K3GFV9"/>
<sequence>MSAWQCYDLRPDYSVIPILDTLTVERIASLIVPDSFSAMRCREISSMLDILLLLSGESVQHRLALVGSEIPRITLANAASATDLGTRLPAIQLLNNLLVDKANITPLVDIGIVPVLIAAADTGYESVSRWALNALWKVAFTHSPSLIRLGALSVGIEALKRSKELETLVCAAGLLSVLLGRQSRPERVVFAQKGISAVLIASTRYPDSPQLARYLLIILWRVSAEVEAKTKLFEQGVLAVALDLMARFGMHSALISRPALGVLCNLSVRSQSLLRQDITEYGAIPLIVRVMVAQQQDRSSVFYGSRLLWHLSLHPVGVIYMTTLEGEIHEMGVGYGERVGMRGLRPMLAEPGVTVMKRAIEVLTRYHTDPAIAYHGLQILHNVTTSPPCRVAFFEVAAPFLGSILEIAGQELPDELVMWALQDLIHLSLSPLLKTPLVQIGAHRWAIAALTRDIPAVLVKACTLLNNTCTCCTRARPCGSGEREGEREGERGSVVSITREGEVESPTGTDRVPTRMQEGDRERERKRQGMTLEEAEEAERLADKQANRDALVEAGAINSLLTVLKKAGTFAGVAQWALRALSLISDCPSGKQFMWAERGMLLGIADIHSEDTVIRNRVEYLLKLGVEHETAHAESIRIARVKREREAERERARVRAVRHEGVRLAQPSIPWVPSPWESQRLPLPESPGREREEGVTFTFAGMDIEGVEGVEGVEGPEAREGVEGSDETGEEEREMAHSVRETTVFSYAIEGDYSPLPTPVRTPVRMGGSDRGMRGEGERGKSLGVGDEEEAGGVGRHLDL</sequence>
<feature type="compositionally biased region" description="Basic and acidic residues" evidence="1">
    <location>
        <begin position="517"/>
        <end position="527"/>
    </location>
</feature>
<organism evidence="2 3">
    <name type="scientific">Kipferlia bialata</name>
    <dbReference type="NCBI Taxonomy" id="797122"/>
    <lineage>
        <taxon>Eukaryota</taxon>
        <taxon>Metamonada</taxon>
        <taxon>Carpediemonas-like organisms</taxon>
        <taxon>Kipferlia</taxon>
    </lineage>
</organism>
<dbReference type="EMBL" id="BDIP01000705">
    <property type="protein sequence ID" value="GIQ82469.1"/>
    <property type="molecule type" value="Genomic_DNA"/>
</dbReference>
<feature type="compositionally biased region" description="Basic and acidic residues" evidence="1">
    <location>
        <begin position="771"/>
        <end position="781"/>
    </location>
</feature>
<name>A0A9K3GFV9_9EUKA</name>
<feature type="compositionally biased region" description="Basic and acidic residues" evidence="1">
    <location>
        <begin position="481"/>
        <end position="491"/>
    </location>
</feature>
<protein>
    <submittedName>
        <fullName evidence="2">Uncharacterized protein</fullName>
    </submittedName>
</protein>
<dbReference type="InterPro" id="IPR000225">
    <property type="entry name" value="Armadillo"/>
</dbReference>
<feature type="region of interest" description="Disordered" evidence="1">
    <location>
        <begin position="756"/>
        <end position="800"/>
    </location>
</feature>
<dbReference type="SMART" id="SM00185">
    <property type="entry name" value="ARM"/>
    <property type="match status" value="4"/>
</dbReference>
<dbReference type="SUPFAM" id="SSF48371">
    <property type="entry name" value="ARM repeat"/>
    <property type="match status" value="2"/>
</dbReference>
<dbReference type="InterPro" id="IPR011989">
    <property type="entry name" value="ARM-like"/>
</dbReference>
<evidence type="ECO:0000256" key="1">
    <source>
        <dbReference type="SAM" id="MobiDB-lite"/>
    </source>
</evidence>
<evidence type="ECO:0000313" key="3">
    <source>
        <dbReference type="Proteomes" id="UP000265618"/>
    </source>
</evidence>
<feature type="region of interest" description="Disordered" evidence="1">
    <location>
        <begin position="712"/>
        <end position="738"/>
    </location>
</feature>
<dbReference type="Gene3D" id="1.25.10.10">
    <property type="entry name" value="Leucine-rich Repeat Variant"/>
    <property type="match status" value="1"/>
</dbReference>
<evidence type="ECO:0000313" key="2">
    <source>
        <dbReference type="EMBL" id="GIQ82469.1"/>
    </source>
</evidence>